<evidence type="ECO:0000259" key="2">
    <source>
        <dbReference type="Pfam" id="PF09335"/>
    </source>
</evidence>
<feature type="domain" description="VTT" evidence="2">
    <location>
        <begin position="28"/>
        <end position="153"/>
    </location>
</feature>
<proteinExistence type="predicted"/>
<keyword evidence="4" id="KW-1185">Reference proteome</keyword>
<accession>A0ABU6A672</accession>
<keyword evidence="1" id="KW-0472">Membrane</keyword>
<evidence type="ECO:0000256" key="1">
    <source>
        <dbReference type="SAM" id="Phobius"/>
    </source>
</evidence>
<gene>
    <name evidence="3" type="ORF">R4I43_06075</name>
</gene>
<organism evidence="3 4">
    <name type="scientific">Saccharopolyspora mangrovi</name>
    <dbReference type="NCBI Taxonomy" id="3082379"/>
    <lineage>
        <taxon>Bacteria</taxon>
        <taxon>Bacillati</taxon>
        <taxon>Actinomycetota</taxon>
        <taxon>Actinomycetes</taxon>
        <taxon>Pseudonocardiales</taxon>
        <taxon>Pseudonocardiaceae</taxon>
        <taxon>Saccharopolyspora</taxon>
    </lineage>
</organism>
<dbReference type="InterPro" id="IPR032816">
    <property type="entry name" value="VTT_dom"/>
</dbReference>
<evidence type="ECO:0000313" key="4">
    <source>
        <dbReference type="Proteomes" id="UP001327093"/>
    </source>
</evidence>
<dbReference type="Pfam" id="PF09335">
    <property type="entry name" value="VTT_dom"/>
    <property type="match status" value="1"/>
</dbReference>
<dbReference type="Proteomes" id="UP001327093">
    <property type="component" value="Unassembled WGS sequence"/>
</dbReference>
<keyword evidence="1" id="KW-1133">Transmembrane helix</keyword>
<reference evidence="3 4" key="1">
    <citation type="submission" date="2023-10" db="EMBL/GenBank/DDBJ databases">
        <title>Saccharopolyspora sp. nov., isolated from mangrove soil.</title>
        <authorList>
            <person name="Lu Y."/>
            <person name="Liu W."/>
        </authorList>
    </citation>
    <scope>NUCLEOTIDE SEQUENCE [LARGE SCALE GENOMIC DNA]</scope>
    <source>
        <strain evidence="3 4">S2-29</strain>
    </source>
</reference>
<name>A0ABU6A672_9PSEU</name>
<dbReference type="RefSeq" id="WP_324264518.1">
    <property type="nucleotide sequence ID" value="NZ_JAWLNX010000003.1"/>
</dbReference>
<dbReference type="EMBL" id="JAWLNX010000003">
    <property type="protein sequence ID" value="MEB3366964.1"/>
    <property type="molecule type" value="Genomic_DNA"/>
</dbReference>
<feature type="transmembrane region" description="Helical" evidence="1">
    <location>
        <begin position="105"/>
        <end position="132"/>
    </location>
</feature>
<keyword evidence="1" id="KW-0812">Transmembrane</keyword>
<comment type="caution">
    <text evidence="3">The sequence shown here is derived from an EMBL/GenBank/DDBJ whole genome shotgun (WGS) entry which is preliminary data.</text>
</comment>
<protein>
    <submittedName>
        <fullName evidence="3">VTT domain-containing protein</fullName>
    </submittedName>
</protein>
<evidence type="ECO:0000313" key="3">
    <source>
        <dbReference type="EMBL" id="MEB3366964.1"/>
    </source>
</evidence>
<feature type="transmembrane region" description="Helical" evidence="1">
    <location>
        <begin position="42"/>
        <end position="63"/>
    </location>
</feature>
<sequence>MLTIIGLLSTTFGVSVASALLPLISVELFAVGLVLKEPSIPWWVLALVIATGQIGGKLLHFYAARGAIRLPKFLHRKKKREDPEAKGRWKTWLESFRENCRNRPVWAGAVLLVSALASLPPFAAVAIVAGWAKVPVTTFLITGFVGRFARFGALAAAPTAMAAWL</sequence>